<name>A0ABN7W3R0_GIGMA</name>
<evidence type="ECO:0000313" key="2">
    <source>
        <dbReference type="EMBL" id="CAG8812954.1"/>
    </source>
</evidence>
<feature type="non-terminal residue" evidence="2">
    <location>
        <position position="1"/>
    </location>
</feature>
<feature type="coiled-coil region" evidence="1">
    <location>
        <begin position="18"/>
        <end position="52"/>
    </location>
</feature>
<organism evidence="2 3">
    <name type="scientific">Gigaspora margarita</name>
    <dbReference type="NCBI Taxonomy" id="4874"/>
    <lineage>
        <taxon>Eukaryota</taxon>
        <taxon>Fungi</taxon>
        <taxon>Fungi incertae sedis</taxon>
        <taxon>Mucoromycota</taxon>
        <taxon>Glomeromycotina</taxon>
        <taxon>Glomeromycetes</taxon>
        <taxon>Diversisporales</taxon>
        <taxon>Gigasporaceae</taxon>
        <taxon>Gigaspora</taxon>
    </lineage>
</organism>
<reference evidence="2 3" key="1">
    <citation type="submission" date="2021-06" db="EMBL/GenBank/DDBJ databases">
        <authorList>
            <person name="Kallberg Y."/>
            <person name="Tangrot J."/>
            <person name="Rosling A."/>
        </authorList>
    </citation>
    <scope>NUCLEOTIDE SEQUENCE [LARGE SCALE GENOMIC DNA]</scope>
    <source>
        <strain evidence="2 3">120-4 pot B 10/14</strain>
    </source>
</reference>
<accession>A0ABN7W3R0</accession>
<comment type="caution">
    <text evidence="2">The sequence shown here is derived from an EMBL/GenBank/DDBJ whole genome shotgun (WGS) entry which is preliminary data.</text>
</comment>
<sequence length="195" mass="22121">LTSDMQAQRDLFINSSEIDILKQQIAELRKENDSLMDENAKIITEKTKLEAEKIKTDNFLDLESKKESYNTSSTMPTLLILSKVSSFDENNSSKVVLQSNSTNVPESLDSKTYNSESQLFREDSLDHIENHMTEISMMALCQNNTISTKNDSKNSITNLAQAGMTVLKKLPELLIKNESDIDTLILFLQQKFKMS</sequence>
<dbReference type="Proteomes" id="UP000789901">
    <property type="component" value="Unassembled WGS sequence"/>
</dbReference>
<keyword evidence="1" id="KW-0175">Coiled coil</keyword>
<dbReference type="EMBL" id="CAJVQB010028736">
    <property type="protein sequence ID" value="CAG8812954.1"/>
    <property type="molecule type" value="Genomic_DNA"/>
</dbReference>
<gene>
    <name evidence="2" type="ORF">GMARGA_LOCUS25669</name>
</gene>
<evidence type="ECO:0000313" key="3">
    <source>
        <dbReference type="Proteomes" id="UP000789901"/>
    </source>
</evidence>
<keyword evidence="3" id="KW-1185">Reference proteome</keyword>
<proteinExistence type="predicted"/>
<evidence type="ECO:0000256" key="1">
    <source>
        <dbReference type="SAM" id="Coils"/>
    </source>
</evidence>
<protein>
    <submittedName>
        <fullName evidence="2">6058_t:CDS:1</fullName>
    </submittedName>
</protein>